<gene>
    <name evidence="1" type="ORF">IAA06_12205</name>
</gene>
<sequence>MRREEFSIEDNELVIGLEYKIIEYTSVFYGYMIENSLGMSHPIPLGKRLKSSSGRCIEIQEDRPIRTAILEFDE</sequence>
<evidence type="ECO:0000313" key="2">
    <source>
        <dbReference type="Proteomes" id="UP000823842"/>
    </source>
</evidence>
<dbReference type="EMBL" id="DWYZ01000225">
    <property type="protein sequence ID" value="HJB29535.1"/>
    <property type="molecule type" value="Genomic_DNA"/>
</dbReference>
<evidence type="ECO:0000313" key="1">
    <source>
        <dbReference type="EMBL" id="HJB29535.1"/>
    </source>
</evidence>
<comment type="caution">
    <text evidence="1">The sequence shown here is derived from an EMBL/GenBank/DDBJ whole genome shotgun (WGS) entry which is preliminary data.</text>
</comment>
<proteinExistence type="predicted"/>
<protein>
    <submittedName>
        <fullName evidence="1">Uncharacterized protein</fullName>
    </submittedName>
</protein>
<accession>A0A9D2RY40</accession>
<name>A0A9D2RY40_9FIRM</name>
<organism evidence="1 2">
    <name type="scientific">Candidatus Blautia faecavium</name>
    <dbReference type="NCBI Taxonomy" id="2838487"/>
    <lineage>
        <taxon>Bacteria</taxon>
        <taxon>Bacillati</taxon>
        <taxon>Bacillota</taxon>
        <taxon>Clostridia</taxon>
        <taxon>Lachnospirales</taxon>
        <taxon>Lachnospiraceae</taxon>
        <taxon>Blautia</taxon>
    </lineage>
</organism>
<dbReference type="Proteomes" id="UP000823842">
    <property type="component" value="Unassembled WGS sequence"/>
</dbReference>
<reference evidence="1" key="1">
    <citation type="journal article" date="2021" name="PeerJ">
        <title>Extensive microbial diversity within the chicken gut microbiome revealed by metagenomics and culture.</title>
        <authorList>
            <person name="Gilroy R."/>
            <person name="Ravi A."/>
            <person name="Getino M."/>
            <person name="Pursley I."/>
            <person name="Horton D.L."/>
            <person name="Alikhan N.F."/>
            <person name="Baker D."/>
            <person name="Gharbi K."/>
            <person name="Hall N."/>
            <person name="Watson M."/>
            <person name="Adriaenssens E.M."/>
            <person name="Foster-Nyarko E."/>
            <person name="Jarju S."/>
            <person name="Secka A."/>
            <person name="Antonio M."/>
            <person name="Oren A."/>
            <person name="Chaudhuri R.R."/>
            <person name="La Ragione R."/>
            <person name="Hildebrand F."/>
            <person name="Pallen M.J."/>
        </authorList>
    </citation>
    <scope>NUCLEOTIDE SEQUENCE</scope>
    <source>
        <strain evidence="1">ChiSjej1B19-5720</strain>
    </source>
</reference>
<dbReference type="AlphaFoldDB" id="A0A9D2RY40"/>
<reference evidence="1" key="2">
    <citation type="submission" date="2021-04" db="EMBL/GenBank/DDBJ databases">
        <authorList>
            <person name="Gilroy R."/>
        </authorList>
    </citation>
    <scope>NUCLEOTIDE SEQUENCE</scope>
    <source>
        <strain evidence="1">ChiSjej1B19-5720</strain>
    </source>
</reference>